<dbReference type="Gene3D" id="3.10.10.10">
    <property type="entry name" value="HIV Type 1 Reverse Transcriptase, subunit A, domain 1"/>
    <property type="match status" value="1"/>
</dbReference>
<protein>
    <submittedName>
        <fullName evidence="3">Putative reverse transcriptase domain-containing protein</fullName>
    </submittedName>
</protein>
<evidence type="ECO:0000313" key="3">
    <source>
        <dbReference type="EMBL" id="GFB25644.1"/>
    </source>
</evidence>
<evidence type="ECO:0000259" key="2">
    <source>
        <dbReference type="Pfam" id="PF17919"/>
    </source>
</evidence>
<sequence length="313" mass="35908">MRPLMSAKTKEKKQKKIVVVRAFTEVFPNDLSGLSPVWEIELIPGEMPVVKFPYRLAPSELEDLLGQLKELKVKGFIRPSSSPWGEPVLFVKKKDGSFRMCIDYKELNNLTIKNHYPLPRIDDLFDQLQGSSYLDKFMIVFIDDILIYSKTREEHEDYLGLVLELLKKERLYAMFSKCEFWLREVQFLRHVINDDGIHMDPNKIEENKLQTLKDKLCNAPVLALLDGPEDFVVYCDASCLGLGCVLIQIEIFSDYDCEICYHPAKANVVAGALSRKERVKPKRVRDMNMNLQSSIKDKILAAQEEAGDESAGL</sequence>
<dbReference type="InterPro" id="IPR053134">
    <property type="entry name" value="RNA-dir_DNA_polymerase"/>
</dbReference>
<keyword evidence="3" id="KW-0808">Transferase</keyword>
<dbReference type="InterPro" id="IPR000477">
    <property type="entry name" value="RT_dom"/>
</dbReference>
<dbReference type="Pfam" id="PF17919">
    <property type="entry name" value="RT_RNaseH_2"/>
    <property type="match status" value="1"/>
</dbReference>
<dbReference type="GO" id="GO:0003964">
    <property type="term" value="F:RNA-directed DNA polymerase activity"/>
    <property type="evidence" value="ECO:0007669"/>
    <property type="project" value="UniProtKB-KW"/>
</dbReference>
<dbReference type="AlphaFoldDB" id="A0A699L6S3"/>
<keyword evidence="3" id="KW-0548">Nucleotidyltransferase</keyword>
<accession>A0A699L6S3</accession>
<gene>
    <name evidence="3" type="ORF">Tci_697615</name>
</gene>
<dbReference type="InterPro" id="IPR043502">
    <property type="entry name" value="DNA/RNA_pol_sf"/>
</dbReference>
<feature type="domain" description="Reverse transcriptase/retrotransposon-derived protein RNase H-like" evidence="2">
    <location>
        <begin position="205"/>
        <end position="250"/>
    </location>
</feature>
<dbReference type="PANTHER" id="PTHR24559">
    <property type="entry name" value="TRANSPOSON TY3-I GAG-POL POLYPROTEIN"/>
    <property type="match status" value="1"/>
</dbReference>
<dbReference type="Pfam" id="PF00078">
    <property type="entry name" value="RVT_1"/>
    <property type="match status" value="1"/>
</dbReference>
<dbReference type="EMBL" id="BKCJ010586583">
    <property type="protein sequence ID" value="GFB25644.1"/>
    <property type="molecule type" value="Genomic_DNA"/>
</dbReference>
<reference evidence="3" key="1">
    <citation type="journal article" date="2019" name="Sci. Rep.">
        <title>Draft genome of Tanacetum cinerariifolium, the natural source of mosquito coil.</title>
        <authorList>
            <person name="Yamashiro T."/>
            <person name="Shiraishi A."/>
            <person name="Satake H."/>
            <person name="Nakayama K."/>
        </authorList>
    </citation>
    <scope>NUCLEOTIDE SEQUENCE</scope>
</reference>
<name>A0A699L6S3_TANCI</name>
<dbReference type="CDD" id="cd01647">
    <property type="entry name" value="RT_LTR"/>
    <property type="match status" value="1"/>
</dbReference>
<organism evidence="3">
    <name type="scientific">Tanacetum cinerariifolium</name>
    <name type="common">Dalmatian daisy</name>
    <name type="synonym">Chrysanthemum cinerariifolium</name>
    <dbReference type="NCBI Taxonomy" id="118510"/>
    <lineage>
        <taxon>Eukaryota</taxon>
        <taxon>Viridiplantae</taxon>
        <taxon>Streptophyta</taxon>
        <taxon>Embryophyta</taxon>
        <taxon>Tracheophyta</taxon>
        <taxon>Spermatophyta</taxon>
        <taxon>Magnoliopsida</taxon>
        <taxon>eudicotyledons</taxon>
        <taxon>Gunneridae</taxon>
        <taxon>Pentapetalae</taxon>
        <taxon>asterids</taxon>
        <taxon>campanulids</taxon>
        <taxon>Asterales</taxon>
        <taxon>Asteraceae</taxon>
        <taxon>Asteroideae</taxon>
        <taxon>Anthemideae</taxon>
        <taxon>Anthemidinae</taxon>
        <taxon>Tanacetum</taxon>
    </lineage>
</organism>
<evidence type="ECO:0000259" key="1">
    <source>
        <dbReference type="Pfam" id="PF00078"/>
    </source>
</evidence>
<dbReference type="Gene3D" id="3.30.70.270">
    <property type="match status" value="2"/>
</dbReference>
<dbReference type="InterPro" id="IPR043128">
    <property type="entry name" value="Rev_trsase/Diguanyl_cyclase"/>
</dbReference>
<feature type="domain" description="Reverse transcriptase" evidence="1">
    <location>
        <begin position="122"/>
        <end position="188"/>
    </location>
</feature>
<dbReference type="InterPro" id="IPR041577">
    <property type="entry name" value="RT_RNaseH_2"/>
</dbReference>
<comment type="caution">
    <text evidence="3">The sequence shown here is derived from an EMBL/GenBank/DDBJ whole genome shotgun (WGS) entry which is preliminary data.</text>
</comment>
<dbReference type="PANTHER" id="PTHR24559:SF444">
    <property type="entry name" value="REVERSE TRANSCRIPTASE DOMAIN-CONTAINING PROTEIN"/>
    <property type="match status" value="1"/>
</dbReference>
<dbReference type="SUPFAM" id="SSF56672">
    <property type="entry name" value="DNA/RNA polymerases"/>
    <property type="match status" value="1"/>
</dbReference>
<proteinExistence type="predicted"/>
<keyword evidence="3" id="KW-0695">RNA-directed DNA polymerase</keyword>